<dbReference type="RefSeq" id="WP_052467358.1">
    <property type="nucleotide sequence ID" value="NZ_AP014680.1"/>
</dbReference>
<gene>
    <name evidence="2" type="ORF">LOOC260_119170</name>
</gene>
<dbReference type="CDD" id="cd24152">
    <property type="entry name" value="ASKHA_NBD_ROK-like"/>
    <property type="match status" value="1"/>
</dbReference>
<dbReference type="SUPFAM" id="SSF53067">
    <property type="entry name" value="Actin-like ATPase domain"/>
    <property type="match status" value="1"/>
</dbReference>
<dbReference type="Gene3D" id="3.30.420.40">
    <property type="match status" value="2"/>
</dbReference>
<organism evidence="2 3">
    <name type="scientific">Paucilactobacillus hokkaidonensis JCM 18461</name>
    <dbReference type="NCBI Taxonomy" id="1291742"/>
    <lineage>
        <taxon>Bacteria</taxon>
        <taxon>Bacillati</taxon>
        <taxon>Bacillota</taxon>
        <taxon>Bacilli</taxon>
        <taxon>Lactobacillales</taxon>
        <taxon>Lactobacillaceae</taxon>
        <taxon>Paucilactobacillus</taxon>
    </lineage>
</organism>
<dbReference type="STRING" id="1291742.LOOC260_119170"/>
<accession>A0A0A1GZJ2</accession>
<proteinExistence type="inferred from homology"/>
<evidence type="ECO:0000256" key="1">
    <source>
        <dbReference type="ARBA" id="ARBA00006479"/>
    </source>
</evidence>
<dbReference type="PANTHER" id="PTHR18964:SF170">
    <property type="entry name" value="SUGAR KINASE"/>
    <property type="match status" value="1"/>
</dbReference>
<dbReference type="InterPro" id="IPR043129">
    <property type="entry name" value="ATPase_NBD"/>
</dbReference>
<comment type="similarity">
    <text evidence="1">Belongs to the ROK (NagC/XylR) family.</text>
</comment>
<dbReference type="InterPro" id="IPR000600">
    <property type="entry name" value="ROK"/>
</dbReference>
<evidence type="ECO:0000313" key="2">
    <source>
        <dbReference type="EMBL" id="BAP86423.1"/>
    </source>
</evidence>
<dbReference type="EMBL" id="AP014680">
    <property type="protein sequence ID" value="BAP86423.1"/>
    <property type="molecule type" value="Genomic_DNA"/>
</dbReference>
<sequence length="304" mass="32865">MENKKVDECILAFDIGGTSVKYGLWAEQKMVNKESFVTPKTWNALVDQFKQIRIQFEQQSVKSINGIAVSLPGSVNTVTGLIAGTSAVHYLNGFNIKQELSEQLDLPVSIQNDANCAALAETWLGNANEANLAALLVVGSGIGGAIVANGKLLTGHEYFTGEFGYAVMNSAGDTLSELGSPVKMARRFNKLNPAEKNLSGEEVFNLADAGNALAQRYVNEFYQWLSIAAYNLLVSVNPDCLLIGGGISARAGLISQVSQRVSLLMKEHDANMEVNIQACYFQNDANLIGAIYQFAIEHDDTFEG</sequence>
<name>A0A0A1GZJ2_9LACO</name>
<dbReference type="AlphaFoldDB" id="A0A0A1GZJ2"/>
<dbReference type="Proteomes" id="UP000031620">
    <property type="component" value="Chromosome"/>
</dbReference>
<protein>
    <submittedName>
        <fullName evidence="2">ROK family transcriptional regulator</fullName>
    </submittedName>
</protein>
<dbReference type="PANTHER" id="PTHR18964">
    <property type="entry name" value="ROK (REPRESSOR, ORF, KINASE) FAMILY"/>
    <property type="match status" value="1"/>
</dbReference>
<evidence type="ECO:0000313" key="3">
    <source>
        <dbReference type="Proteomes" id="UP000031620"/>
    </source>
</evidence>
<dbReference type="HOGENOM" id="CLU_036604_0_2_9"/>
<reference evidence="2 3" key="1">
    <citation type="submission" date="2014-11" db="EMBL/GenBank/DDBJ databases">
        <title>Complete genome sequence and analysis of Lactobacillus hokkaidonensis LOOC260T.</title>
        <authorList>
            <person name="Tanizawa Y."/>
            <person name="Tohno M."/>
            <person name="Kaminuma E."/>
            <person name="Nakamura Y."/>
            <person name="Arita M."/>
        </authorList>
    </citation>
    <scope>NUCLEOTIDE SEQUENCE [LARGE SCALE GENOMIC DNA]</scope>
    <source>
        <strain evidence="2 3">LOOC260</strain>
    </source>
</reference>
<dbReference type="KEGG" id="lho:LOOC260_119170"/>
<dbReference type="Pfam" id="PF00480">
    <property type="entry name" value="ROK"/>
    <property type="match status" value="1"/>
</dbReference>